<feature type="region of interest" description="Disordered" evidence="9">
    <location>
        <begin position="817"/>
        <end position="856"/>
    </location>
</feature>
<dbReference type="InterPro" id="IPR000895">
    <property type="entry name" value="Transthyretin/HIU_hydrolase"/>
</dbReference>
<dbReference type="SUPFAM" id="SSF49472">
    <property type="entry name" value="Transthyretin (synonym: prealbumin)"/>
    <property type="match status" value="2"/>
</dbReference>
<comment type="catalytic activity">
    <reaction evidence="1">
        <text>5-hydroxyisourate + H2O = 5-hydroxy-2-oxo-4-ureido-2,5-dihydro-1H-imidazole-5-carboxylate + H(+)</text>
        <dbReference type="Rhea" id="RHEA:23736"/>
        <dbReference type="ChEBI" id="CHEBI:15377"/>
        <dbReference type="ChEBI" id="CHEBI:15378"/>
        <dbReference type="ChEBI" id="CHEBI:18072"/>
        <dbReference type="ChEBI" id="CHEBI:58639"/>
        <dbReference type="EC" id="3.5.2.17"/>
    </reaction>
</comment>
<evidence type="ECO:0000256" key="8">
    <source>
        <dbReference type="PIRSR" id="PIRSR600895-51"/>
    </source>
</evidence>
<sequence>MESQSQTITLVAAEPTVICRNLLSPSLTPRLTPTGKISHAKTRVYTQRYRKEWEEMSDFKGWLTSVPFQPTRAYCLYCKKNLHAHRLSLLKHTCTMKHQRSALGYALEEKQVQKSEAVAPEVGLMEEVETLDDSSQTELGEDNEDDIEYVVERLESEEEEPMEFEDVKDISLGQEEEKEMDNNQSNEDSTSVIKKLKLSSELQSKCRDPLAEAMAHVHNEYLEEDSEDQENVQMEMVAESTNDDISVLSEAVDDDDVKTSKLDEDEKTVIKATQNGKILQDKNNLVVTLSIPVLNTFQTNTSTSTAPTQNTINFVPIAPANLKNQKITLMCGNKTFTLTGGATFQPGAQYVLTKLKGNPATLTLSDQKKVVAMNEPDKVKVDTTVPGNQSPTAPSTSKQPIANQQSSSVKSTSKKAIASGKQSALKHVSKKLRITTYVVDTIKGIPIGGLQVSLYKLLDGKWTFLNESNTNAEGHCSDLVEKLNGTIGRYKIHFDVDKYFTLKRIDTMFPFVEIVFDVKNPNSHYHIPLLLSPFVYAIGETGAGCYRGRMKKYKKKSERGQISKDIYDKAAAVLEEDKTKTVRGIAKDFGLCHMTLTRYLKKRSKVKEKGIPMESVTFGYQKNRQVFNNNEETILVNYLTKCSQICYGLTPKYVRQLAFACALKYNITTPQSWHNNKEAGVDWLTAFLKRNPSIINEFKKTGIAPFNKDIFPDEDFLSTFVTDRELDGTASSNIENTPVTTENTPIHSTRTQPPPTQTASLNDTTSPILECTESTFAPEIVRPYPKAAARTKKIIRKTRKSAILTDTPEKDALALEQNKKKENTSKKIKVTKKGMTEPKKVTKQENTNKKGEPAKKKRKIVVKRKVLQESDEDTIEDDYFCLICCEPFDQSRAGEKWVQCIVCKKWSHVKCAKGNIVSYMSASVNLNDEKLSITTHVLDTSRGRPADGLPVCLYKFENDKWTLLKESTTDSNGRCGDLLEDERRTCGRFKIEFRVNDYFRRIATTSMYPMIDVMFDVQNPGEHYHIPLLLNPFGFSTYRGS</sequence>
<keyword evidence="12" id="KW-1185">Reference proteome</keyword>
<evidence type="ECO:0000256" key="1">
    <source>
        <dbReference type="ARBA" id="ARBA00001043"/>
    </source>
</evidence>
<feature type="region of interest" description="Disordered" evidence="9">
    <location>
        <begin position="729"/>
        <end position="763"/>
    </location>
</feature>
<dbReference type="EMBL" id="QBLH01003812">
    <property type="protein sequence ID" value="TGZ32723.1"/>
    <property type="molecule type" value="Genomic_DNA"/>
</dbReference>
<feature type="region of interest" description="Disordered" evidence="9">
    <location>
        <begin position="373"/>
        <end position="415"/>
    </location>
</feature>
<dbReference type="SMART" id="SM00095">
    <property type="entry name" value="TR_THY"/>
    <property type="match status" value="2"/>
</dbReference>
<dbReference type="PRINTS" id="PR00189">
    <property type="entry name" value="TRNSTHYRETIN"/>
</dbReference>
<feature type="binding site" evidence="8">
    <location>
        <position position="1038"/>
    </location>
    <ligand>
        <name>substrate</name>
    </ligand>
</feature>
<dbReference type="GO" id="GO:0006144">
    <property type="term" value="P:purine nucleobase metabolic process"/>
    <property type="evidence" value="ECO:0007669"/>
    <property type="project" value="UniProtKB-KW"/>
</dbReference>
<evidence type="ECO:0000256" key="9">
    <source>
        <dbReference type="SAM" id="MobiDB-lite"/>
    </source>
</evidence>
<feature type="domain" description="Transthyretin/hydroxyisourate hydrolase" evidence="10">
    <location>
        <begin position="429"/>
        <end position="547"/>
    </location>
</feature>
<comment type="caution">
    <text evidence="11">The sequence shown here is derived from an EMBL/GenBank/DDBJ whole genome shotgun (WGS) entry which is preliminary data.</text>
</comment>
<dbReference type="GO" id="GO:0033971">
    <property type="term" value="F:hydroxyisourate hydrolase activity"/>
    <property type="evidence" value="ECO:0007669"/>
    <property type="project" value="UniProtKB-EC"/>
</dbReference>
<dbReference type="EC" id="3.5.2.17" evidence="5"/>
<dbReference type="Pfam" id="PF00576">
    <property type="entry name" value="Transthyretin"/>
    <property type="match status" value="2"/>
</dbReference>
<dbReference type="SUPFAM" id="SSF57903">
    <property type="entry name" value="FYVE/PHD zinc finger"/>
    <property type="match status" value="1"/>
</dbReference>
<dbReference type="PROSITE" id="PS00768">
    <property type="entry name" value="TRANSTHYRETIN_1"/>
    <property type="match status" value="1"/>
</dbReference>
<feature type="domain" description="Transthyretin/hydroxyisourate hydrolase" evidence="10">
    <location>
        <begin position="928"/>
        <end position="1040"/>
    </location>
</feature>
<gene>
    <name evidence="11" type="ORF">DBV15_00961</name>
</gene>
<dbReference type="InterPro" id="IPR011011">
    <property type="entry name" value="Znf_FYVE_PHD"/>
</dbReference>
<name>A0A4S2JBK4_9HYME</name>
<feature type="compositionally biased region" description="Polar residues" evidence="9">
    <location>
        <begin position="385"/>
        <end position="405"/>
    </location>
</feature>
<evidence type="ECO:0000256" key="4">
    <source>
        <dbReference type="ARBA" id="ARBA00011881"/>
    </source>
</evidence>
<comment type="similarity">
    <text evidence="3">Belongs to the transthyretin family. 5-hydroxyisourate hydrolase subfamily.</text>
</comment>
<feature type="binding site" evidence="8">
    <location>
        <position position="974"/>
    </location>
    <ligand>
        <name>substrate</name>
    </ligand>
</feature>
<evidence type="ECO:0000256" key="7">
    <source>
        <dbReference type="ARBA" id="ARBA00022801"/>
    </source>
</evidence>
<comment type="function">
    <text evidence="2">Catalyzes the hydrolysis of 5-hydroxyisourate (HIU) to 2-oxo-4-hydroxy-4-carboxy-5-ureidoimidazoline (OHCU).</text>
</comment>
<proteinExistence type="inferred from homology"/>
<evidence type="ECO:0000256" key="6">
    <source>
        <dbReference type="ARBA" id="ARBA00022631"/>
    </source>
</evidence>
<evidence type="ECO:0000256" key="2">
    <source>
        <dbReference type="ARBA" id="ARBA00002704"/>
    </source>
</evidence>
<evidence type="ECO:0000256" key="3">
    <source>
        <dbReference type="ARBA" id="ARBA00009850"/>
    </source>
</evidence>
<dbReference type="Gene3D" id="3.30.40.10">
    <property type="entry name" value="Zinc/RING finger domain, C3HC4 (zinc finger)"/>
    <property type="match status" value="1"/>
</dbReference>
<reference evidence="11 12" key="1">
    <citation type="journal article" date="2019" name="Philos. Trans. R. Soc. Lond., B, Biol. Sci.">
        <title>Ant behaviour and brain gene expression of defending hosts depend on the ecological success of the intruding social parasite.</title>
        <authorList>
            <person name="Kaur R."/>
            <person name="Stoldt M."/>
            <person name="Jongepier E."/>
            <person name="Feldmeyer B."/>
            <person name="Menzel F."/>
            <person name="Bornberg-Bauer E."/>
            <person name="Foitzik S."/>
        </authorList>
    </citation>
    <scope>NUCLEOTIDE SEQUENCE [LARGE SCALE GENOMIC DNA]</scope>
    <source>
        <tissue evidence="11">Whole body</tissue>
    </source>
</reference>
<dbReference type="InterPro" id="IPR023418">
    <property type="entry name" value="Thyroxine_BS"/>
</dbReference>
<keyword evidence="6" id="KW-0659">Purine metabolism</keyword>
<protein>
    <recommendedName>
        <fullName evidence="5">hydroxyisourate hydrolase</fullName>
        <ecNumber evidence="5">3.5.2.17</ecNumber>
    </recommendedName>
</protein>
<evidence type="ECO:0000256" key="5">
    <source>
        <dbReference type="ARBA" id="ARBA00012609"/>
    </source>
</evidence>
<dbReference type="InterPro" id="IPR013083">
    <property type="entry name" value="Znf_RING/FYVE/PHD"/>
</dbReference>
<dbReference type="InterPro" id="IPR014306">
    <property type="entry name" value="Hydroxyisourate_hydrolase"/>
</dbReference>
<dbReference type="Gene3D" id="2.60.40.180">
    <property type="entry name" value="Transthyretin/hydroxyisourate hydrolase domain"/>
    <property type="match status" value="2"/>
</dbReference>
<dbReference type="PANTHER" id="PTHR10395:SF7">
    <property type="entry name" value="5-HYDROXYISOURATE HYDROLASE"/>
    <property type="match status" value="1"/>
</dbReference>
<dbReference type="CDD" id="cd05822">
    <property type="entry name" value="TLP_HIUase"/>
    <property type="match status" value="2"/>
</dbReference>
<feature type="compositionally biased region" description="Low complexity" evidence="9">
    <location>
        <begin position="406"/>
        <end position="415"/>
    </location>
</feature>
<dbReference type="AlphaFoldDB" id="A0A4S2JBK4"/>
<dbReference type="InterPro" id="IPR036817">
    <property type="entry name" value="Transthyretin/HIU_hydrolase_sf"/>
</dbReference>
<dbReference type="PANTHER" id="PTHR10395">
    <property type="entry name" value="URICASE AND TRANSTHYRETIN-RELATED"/>
    <property type="match status" value="1"/>
</dbReference>
<dbReference type="STRING" id="300112.A0A4S2JBK4"/>
<dbReference type="InterPro" id="IPR023416">
    <property type="entry name" value="Transthyretin/HIU_hydrolase_d"/>
</dbReference>
<keyword evidence="7 11" id="KW-0378">Hydrolase</keyword>
<evidence type="ECO:0000313" key="11">
    <source>
        <dbReference type="EMBL" id="TGZ32723.1"/>
    </source>
</evidence>
<dbReference type="Proteomes" id="UP000310200">
    <property type="component" value="Unassembled WGS sequence"/>
</dbReference>
<dbReference type="CDD" id="cd15517">
    <property type="entry name" value="PHD_TCF19_like"/>
    <property type="match status" value="1"/>
</dbReference>
<dbReference type="NCBIfam" id="TIGR02962">
    <property type="entry name" value="hdxy_isourate"/>
    <property type="match status" value="2"/>
</dbReference>
<organism evidence="11 12">
    <name type="scientific">Temnothorax longispinosus</name>
    <dbReference type="NCBI Taxonomy" id="300112"/>
    <lineage>
        <taxon>Eukaryota</taxon>
        <taxon>Metazoa</taxon>
        <taxon>Ecdysozoa</taxon>
        <taxon>Arthropoda</taxon>
        <taxon>Hexapoda</taxon>
        <taxon>Insecta</taxon>
        <taxon>Pterygota</taxon>
        <taxon>Neoptera</taxon>
        <taxon>Endopterygota</taxon>
        <taxon>Hymenoptera</taxon>
        <taxon>Apocrita</taxon>
        <taxon>Aculeata</taxon>
        <taxon>Formicoidea</taxon>
        <taxon>Formicidae</taxon>
        <taxon>Myrmicinae</taxon>
        <taxon>Temnothorax</taxon>
    </lineage>
</organism>
<accession>A0A4S2JBK4</accession>
<feature type="compositionally biased region" description="Basic and acidic residues" evidence="9">
    <location>
        <begin position="834"/>
        <end position="854"/>
    </location>
</feature>
<evidence type="ECO:0000313" key="12">
    <source>
        <dbReference type="Proteomes" id="UP000310200"/>
    </source>
</evidence>
<feature type="binding site" evidence="8">
    <location>
        <position position="936"/>
    </location>
    <ligand>
        <name>substrate</name>
    </ligand>
</feature>
<comment type="subunit">
    <text evidence="4">Homotetramer.</text>
</comment>
<evidence type="ECO:0000259" key="10">
    <source>
        <dbReference type="SMART" id="SM00095"/>
    </source>
</evidence>